<dbReference type="EMBL" id="BKCJ011304416">
    <property type="protein sequence ID" value="GFD17996.1"/>
    <property type="molecule type" value="Genomic_DNA"/>
</dbReference>
<sequence length="79" mass="9180">EGDILYLESLLNDDLVHRDPSIPVMSVASILEGFTDEPPLEENDDLFDLELKNDYWKKILYDAPILMTEDKVFEPMIHD</sequence>
<dbReference type="AlphaFoldDB" id="A0A699U9G8"/>
<accession>A0A699U9G8</accession>
<reference evidence="1" key="1">
    <citation type="journal article" date="2019" name="Sci. Rep.">
        <title>Draft genome of Tanacetum cinerariifolium, the natural source of mosquito coil.</title>
        <authorList>
            <person name="Yamashiro T."/>
            <person name="Shiraishi A."/>
            <person name="Satake H."/>
            <person name="Nakayama K."/>
        </authorList>
    </citation>
    <scope>NUCLEOTIDE SEQUENCE</scope>
</reference>
<proteinExistence type="predicted"/>
<protein>
    <submittedName>
        <fullName evidence="1">Uncharacterized protein</fullName>
    </submittedName>
</protein>
<gene>
    <name evidence="1" type="ORF">Tci_889965</name>
</gene>
<feature type="non-terminal residue" evidence="1">
    <location>
        <position position="1"/>
    </location>
</feature>
<comment type="caution">
    <text evidence="1">The sequence shown here is derived from an EMBL/GenBank/DDBJ whole genome shotgun (WGS) entry which is preliminary data.</text>
</comment>
<name>A0A699U9G8_TANCI</name>
<evidence type="ECO:0000313" key="1">
    <source>
        <dbReference type="EMBL" id="GFD17996.1"/>
    </source>
</evidence>
<organism evidence="1">
    <name type="scientific">Tanacetum cinerariifolium</name>
    <name type="common">Dalmatian daisy</name>
    <name type="synonym">Chrysanthemum cinerariifolium</name>
    <dbReference type="NCBI Taxonomy" id="118510"/>
    <lineage>
        <taxon>Eukaryota</taxon>
        <taxon>Viridiplantae</taxon>
        <taxon>Streptophyta</taxon>
        <taxon>Embryophyta</taxon>
        <taxon>Tracheophyta</taxon>
        <taxon>Spermatophyta</taxon>
        <taxon>Magnoliopsida</taxon>
        <taxon>eudicotyledons</taxon>
        <taxon>Gunneridae</taxon>
        <taxon>Pentapetalae</taxon>
        <taxon>asterids</taxon>
        <taxon>campanulids</taxon>
        <taxon>Asterales</taxon>
        <taxon>Asteraceae</taxon>
        <taxon>Asteroideae</taxon>
        <taxon>Anthemideae</taxon>
        <taxon>Anthemidinae</taxon>
        <taxon>Tanacetum</taxon>
    </lineage>
</organism>